<protein>
    <submittedName>
        <fullName evidence="1">Uncharacterized protein</fullName>
    </submittedName>
</protein>
<accession>A0A1Z1M5Z4</accession>
<dbReference type="AlphaFoldDB" id="A0A1Z1M5Z4"/>
<evidence type="ECO:0000313" key="1">
    <source>
        <dbReference type="EMBL" id="ARW61263.1"/>
    </source>
</evidence>
<reference evidence="1" key="1">
    <citation type="journal article" date="2017" name="J. Phycol.">
        <title>Analysis of chloroplast genomes and a supermatrix inform reclassification of the Rhodomelaceae (Rhodophyta).</title>
        <authorList>
            <person name="Diaz-Tapia P."/>
            <person name="Maggs C.A."/>
            <person name="West J.A."/>
            <person name="Verbruggen H."/>
        </authorList>
    </citation>
    <scope>NUCLEOTIDE SEQUENCE</scope>
    <source>
        <strain evidence="1">JW3079</strain>
    </source>
</reference>
<dbReference type="RefSeq" id="YP_009392701.1">
    <property type="nucleotide sequence ID" value="NC_035264.1"/>
</dbReference>
<keyword evidence="1" id="KW-0934">Plastid</keyword>
<name>A0A1Z1M5Z4_9FLOR</name>
<dbReference type="EMBL" id="MF101417">
    <property type="protein sequence ID" value="ARW61263.1"/>
    <property type="molecule type" value="Genomic_DNA"/>
</dbReference>
<proteinExistence type="predicted"/>
<organism evidence="1">
    <name type="scientific">Bostrychia tenella</name>
    <dbReference type="NCBI Taxonomy" id="324755"/>
    <lineage>
        <taxon>Eukaryota</taxon>
        <taxon>Rhodophyta</taxon>
        <taxon>Florideophyceae</taxon>
        <taxon>Rhodymeniophycidae</taxon>
        <taxon>Ceramiales</taxon>
        <taxon>Rhodomelaceae</taxon>
        <taxon>Bostrychia</taxon>
    </lineage>
</organism>
<sequence>MPNSLGTSFYSFNSVSDEKLFKEIDTKSLNNTFLSVK</sequence>
<dbReference type="GeneID" id="33354276"/>
<geneLocation type="chloroplast" evidence="1"/>
<gene>
    <name evidence="1" type="primary">orf37</name>
</gene>
<keyword evidence="1" id="KW-0150">Chloroplast</keyword>